<gene>
    <name evidence="3" type="ORF">PUW23_16010</name>
</gene>
<dbReference type="SUPFAM" id="SSF48208">
    <property type="entry name" value="Six-hairpin glycosidases"/>
    <property type="match status" value="1"/>
</dbReference>
<protein>
    <recommendedName>
        <fullName evidence="5">Alpha-L-fucosidase</fullName>
    </recommendedName>
</protein>
<dbReference type="Proteomes" id="UP001220962">
    <property type="component" value="Chromosome"/>
</dbReference>
<dbReference type="InterPro" id="IPR054363">
    <property type="entry name" value="GH95_cat"/>
</dbReference>
<organism evidence="3 4">
    <name type="scientific">Paenibacillus urinalis</name>
    <dbReference type="NCBI Taxonomy" id="521520"/>
    <lineage>
        <taxon>Bacteria</taxon>
        <taxon>Bacillati</taxon>
        <taxon>Bacillota</taxon>
        <taxon>Bacilli</taxon>
        <taxon>Bacillales</taxon>
        <taxon>Paenibacillaceae</taxon>
        <taxon>Paenibacillus</taxon>
    </lineage>
</organism>
<dbReference type="EMBL" id="CP118101">
    <property type="protein sequence ID" value="WDH81035.1"/>
    <property type="molecule type" value="Genomic_DNA"/>
</dbReference>
<dbReference type="Pfam" id="PF21307">
    <property type="entry name" value="Glyco_hydro_95_C"/>
    <property type="match status" value="1"/>
</dbReference>
<evidence type="ECO:0000313" key="4">
    <source>
        <dbReference type="Proteomes" id="UP001220962"/>
    </source>
</evidence>
<name>A0AAX3MTZ0_9BACL</name>
<evidence type="ECO:0008006" key="5">
    <source>
        <dbReference type="Google" id="ProtNLM"/>
    </source>
</evidence>
<evidence type="ECO:0000259" key="2">
    <source>
        <dbReference type="Pfam" id="PF22124"/>
    </source>
</evidence>
<feature type="domain" description="Glycosyl hydrolase family 95 catalytic" evidence="2">
    <location>
        <begin position="6"/>
        <end position="120"/>
    </location>
</feature>
<dbReference type="RefSeq" id="WP_274358789.1">
    <property type="nucleotide sequence ID" value="NZ_CP118101.1"/>
</dbReference>
<dbReference type="InterPro" id="IPR008928">
    <property type="entry name" value="6-hairpin_glycosidase_sf"/>
</dbReference>
<dbReference type="GO" id="GO:0004560">
    <property type="term" value="F:alpha-L-fucosidase activity"/>
    <property type="evidence" value="ECO:0007669"/>
    <property type="project" value="TreeGrafter"/>
</dbReference>
<dbReference type="AlphaFoldDB" id="A0AAX3MTZ0"/>
<reference evidence="3" key="1">
    <citation type="submission" date="2023-02" db="EMBL/GenBank/DDBJ databases">
        <title>Pathogen: clinical or host-associated sample.</title>
        <authorList>
            <person name="Hergert J."/>
            <person name="Casey R."/>
            <person name="Wagner J."/>
            <person name="Young E.L."/>
            <person name="Oakeson K.F."/>
        </authorList>
    </citation>
    <scope>NUCLEOTIDE SEQUENCE</scope>
    <source>
        <strain evidence="3">2022CK-00830</strain>
    </source>
</reference>
<dbReference type="InterPro" id="IPR049053">
    <property type="entry name" value="AFCA-like_C"/>
</dbReference>
<dbReference type="PANTHER" id="PTHR31084">
    <property type="entry name" value="ALPHA-L-FUCOSIDASE 2"/>
    <property type="match status" value="1"/>
</dbReference>
<proteinExistence type="predicted"/>
<dbReference type="Pfam" id="PF22124">
    <property type="entry name" value="Glyco_hydro_95_cat"/>
    <property type="match status" value="1"/>
</dbReference>
<evidence type="ECO:0000259" key="1">
    <source>
        <dbReference type="Pfam" id="PF21307"/>
    </source>
</evidence>
<feature type="domain" description="Alpha fucosidase A-like C-terminal" evidence="1">
    <location>
        <begin position="122"/>
        <end position="215"/>
    </location>
</feature>
<dbReference type="InterPro" id="IPR012341">
    <property type="entry name" value="6hp_glycosidase-like_sf"/>
</dbReference>
<accession>A0AAX3MTZ0</accession>
<sequence length="218" mass="24446">MVNCRQEWLVDYEEIDPGHRHISHLFALHPGTTISPDYTPDLADAARITLHRRLENGGGHTGWSRAWIINFWARLLDGEQAYYHTRELLKKSTLPNLFDNHPPFQIDGNFGSAAGIAEMLLQSHLNGIRILPALPQAWKQGSVTGLRARGGFTIDIEWEEHKLTNGVITSDHGEKLRIYSDSLIRIASADGSELSAERVGNLLELPTVKGDKYIITAY</sequence>
<dbReference type="Gene3D" id="1.50.10.10">
    <property type="match status" value="1"/>
</dbReference>
<dbReference type="PANTHER" id="PTHR31084:SF18">
    <property type="entry name" value="GLYCOSYL HYDROLASE FAMILY 95 N-TERMINAL DOMAIN-CONTAINING PROTEIN"/>
    <property type="match status" value="1"/>
</dbReference>
<evidence type="ECO:0000313" key="3">
    <source>
        <dbReference type="EMBL" id="WDH81035.1"/>
    </source>
</evidence>
<dbReference type="GO" id="GO:0005975">
    <property type="term" value="P:carbohydrate metabolic process"/>
    <property type="evidence" value="ECO:0007669"/>
    <property type="project" value="InterPro"/>
</dbReference>